<dbReference type="Gene3D" id="3.40.50.300">
    <property type="entry name" value="P-loop containing nucleotide triphosphate hydrolases"/>
    <property type="match status" value="1"/>
</dbReference>
<dbReference type="InterPro" id="IPR029044">
    <property type="entry name" value="Nucleotide-diphossugar_trans"/>
</dbReference>
<gene>
    <name evidence="4" type="ORF">BOW51_10205</name>
</gene>
<dbReference type="InterPro" id="IPR032719">
    <property type="entry name" value="WbsX"/>
</dbReference>
<evidence type="ECO:0000259" key="3">
    <source>
        <dbReference type="Pfam" id="PF00535"/>
    </source>
</evidence>
<evidence type="ECO:0000313" key="4">
    <source>
        <dbReference type="EMBL" id="OOZ35796.1"/>
    </source>
</evidence>
<dbReference type="GO" id="GO:0016757">
    <property type="term" value="F:glycosyltransferase activity"/>
    <property type="evidence" value="ECO:0007669"/>
    <property type="project" value="InterPro"/>
</dbReference>
<dbReference type="Gene3D" id="3.40.50.2000">
    <property type="entry name" value="Glycogen Phosphorylase B"/>
    <property type="match status" value="2"/>
</dbReference>
<evidence type="ECO:0000259" key="2">
    <source>
        <dbReference type="Pfam" id="PF00534"/>
    </source>
</evidence>
<evidence type="ECO:0008006" key="6">
    <source>
        <dbReference type="Google" id="ProtNLM"/>
    </source>
</evidence>
<dbReference type="Gene3D" id="3.90.550.10">
    <property type="entry name" value="Spore Coat Polysaccharide Biosynthesis Protein SpsA, Chain A"/>
    <property type="match status" value="1"/>
</dbReference>
<dbReference type="CDD" id="cd03801">
    <property type="entry name" value="GT4_PimA-like"/>
    <property type="match status" value="1"/>
</dbReference>
<keyword evidence="1" id="KW-0175">Coiled coil</keyword>
<name>A0A1T2KSV7_9GAMM</name>
<dbReference type="Pfam" id="PF14307">
    <property type="entry name" value="Glyco_tran_WbsX"/>
    <property type="match status" value="1"/>
</dbReference>
<evidence type="ECO:0000313" key="5">
    <source>
        <dbReference type="Proteomes" id="UP000190896"/>
    </source>
</evidence>
<dbReference type="SUPFAM" id="SSF53448">
    <property type="entry name" value="Nucleotide-diphospho-sugar transferases"/>
    <property type="match status" value="1"/>
</dbReference>
<evidence type="ECO:0000256" key="1">
    <source>
        <dbReference type="SAM" id="Coils"/>
    </source>
</evidence>
<dbReference type="SUPFAM" id="SSF52540">
    <property type="entry name" value="P-loop containing nucleoside triphosphate hydrolases"/>
    <property type="match status" value="1"/>
</dbReference>
<protein>
    <recommendedName>
        <fullName evidence="6">Glycosyltransferase 2-like domain-containing protein</fullName>
    </recommendedName>
</protein>
<dbReference type="PANTHER" id="PTHR41244">
    <property type="entry name" value="RHAMNAN SYNTHESIS F"/>
    <property type="match status" value="1"/>
</dbReference>
<dbReference type="EMBL" id="MPRJ01000075">
    <property type="protein sequence ID" value="OOZ35796.1"/>
    <property type="molecule type" value="Genomic_DNA"/>
</dbReference>
<organism evidence="4 5">
    <name type="scientific">Solemya velesiana gill symbiont</name>
    <dbReference type="NCBI Taxonomy" id="1918948"/>
    <lineage>
        <taxon>Bacteria</taxon>
        <taxon>Pseudomonadati</taxon>
        <taxon>Pseudomonadota</taxon>
        <taxon>Gammaproteobacteria</taxon>
        <taxon>sulfur-oxidizing symbionts</taxon>
    </lineage>
</organism>
<sequence length="1551" mass="178620">MEKKIDSQIIENLKLKAVDVIRNKLSDKSITAFKDPRTSRLLPFWKTVFDEVGCSVDYIVVLRNPLSVASSLYKRNRIEKEKSIFLWMEHVLLALLDSRGSRRIVVNYDFLLDNPKKELERISHTLDLDMPELSSPDLHEYMDEFLDVGLRHSQFQIKDLELDSQVSTDVCQLYELTLNMACDAVSIDSDEVQLELSGFKQRFQDIYPIINYVSILEERISKLFLDIGERENSVRLANETVMKSENNYLKVHENLDQSRDSNIELNDQLVQLEHKYQVVRSELELVRFSKKELQDQIEQLDQEHKSIQNELERERSINTEFQDQLEQLEHDYQDAHSELEQLRFSNTELNELLVQHTQNQQVFENDLKQTRSSNAVLQDQLERLMLDYQEVKNDLGMVNAQLARIIKSNSWYLTKPCRFLRRSLITLPFYYIRCTLSTRADWVWRHLPLSTSNKQKLKSILFSRLPLIFRNTQAYSRWYEFTNQNINGQVLENATPSDIYLNELAGSEYVPLLEEEAINNKPVKLVCFYLPQFHPIPENNKWWGDGFTEWDNVLPAQPQFYGHYQPHKPGELGYYNLLDPGVQRRQVELAKLYGIEGFCFYFYWFGGKRLLEKPIENYLNDSSLTLPFCLCWANENWSRRWDGLESDILIEQKHSSEDDLAFIKHVSNYIRDPRYIRIDGKPLLLVYRPNLLPSAMETSKRWRKWCNDNGIGEIYLAYTQSFEMVDPANYGFDAAIEFPPNNSEPPVITDSVVPVGEDFGCTVYDWQVFVNRSKEYKQPGYKLFRSVCPSWDNTARRKNISTVFLNSTPKLYQQWLENAIQDTVQHQINPDERLIFVNAWNEWAEGAHLEPDDYYGYAYLKATRDALSIGEIGSIQETRKIVLVTHDANPHGAQYLSLNLAKTLSREFGYHVDVACLGDGPLKVEYAKWATVHDLSCLDARGPQAVTLVRRLYEAGNRSAIVNTTVSGYFLETLARNGFECVALVHELRGVLEQFGLHGKASAIAEYATKVVFPSEEVAVSFEKIAPIDVSKIIIRPQGLYKRRNNSLKSVADRENLRKKLGLPEDSQIVLGVGYADYRKGIDLFVEAGLKMAQRIPQAYWIWVGHWEINIQQKIDKKLAEFPAIKERFIFPGLQSDTALFYSGADVFALTSREDPFPSVVLEALDAEVPVVGFEGAGGFVGLLRRGCGVLVPKEDVGAFADAVGNILEAPFERKSLGQRGAELINEFFSFRQYVFDLLDFVGHALKRVSIVVPNYNYANYLPERLSSIVNQKYPVFEIIFIDDCSTDNSVKLAKDILESQPIDFKIVVNTENSGSVFRQWKYGVDSVRGTHVWIAEADDSCSSNFLSEVMGGFDFSDVVLSYCESKQIDEDGKILADNYLAYVADLGASRWMYPYVNSGEKETIEALCVKNTIPNVSGVVFKKSNLKSVMNQNINLIQTYRVAGDWLVYVLMLRNGKVAFSPSPLNVHRRHEIGVTIGSFNESQLKEIERMQKFVAEEFDVPKDMSIKAKEYLVYLSDVFKLDPKKCQLKRTRIQFPSATRQSWLEGKQR</sequence>
<feature type="domain" description="Glycosyltransferase 2-like" evidence="3">
    <location>
        <begin position="1250"/>
        <end position="1371"/>
    </location>
</feature>
<accession>A0A1T2KSV7</accession>
<dbReference type="Pfam" id="PF00535">
    <property type="entry name" value="Glycos_transf_2"/>
    <property type="match status" value="1"/>
</dbReference>
<dbReference type="Proteomes" id="UP000190896">
    <property type="component" value="Unassembled WGS sequence"/>
</dbReference>
<feature type="domain" description="Glycosyl transferase family 1" evidence="2">
    <location>
        <begin position="1053"/>
        <end position="1222"/>
    </location>
</feature>
<dbReference type="InterPro" id="IPR001296">
    <property type="entry name" value="Glyco_trans_1"/>
</dbReference>
<dbReference type="SUPFAM" id="SSF53756">
    <property type="entry name" value="UDP-Glycosyltransferase/glycogen phosphorylase"/>
    <property type="match status" value="1"/>
</dbReference>
<dbReference type="Gene3D" id="3.20.20.80">
    <property type="entry name" value="Glycosidases"/>
    <property type="match status" value="1"/>
</dbReference>
<dbReference type="PANTHER" id="PTHR41244:SF1">
    <property type="entry name" value="GLYCOSYLTRANSFERASE"/>
    <property type="match status" value="1"/>
</dbReference>
<comment type="caution">
    <text evidence="4">The sequence shown here is derived from an EMBL/GenBank/DDBJ whole genome shotgun (WGS) entry which is preliminary data.</text>
</comment>
<keyword evidence="5" id="KW-1185">Reference proteome</keyword>
<dbReference type="Pfam" id="PF00534">
    <property type="entry name" value="Glycos_transf_1"/>
    <property type="match status" value="1"/>
</dbReference>
<proteinExistence type="predicted"/>
<reference evidence="4 5" key="1">
    <citation type="submission" date="2016-11" db="EMBL/GenBank/DDBJ databases">
        <title>Mixed transmission modes and dynamic genome evolution in an obligate animal-bacterial symbiosis.</title>
        <authorList>
            <person name="Russell S.L."/>
            <person name="Corbett-Detig R.B."/>
            <person name="Cavanaugh C.M."/>
        </authorList>
    </citation>
    <scope>NUCLEOTIDE SEQUENCE [LARGE SCALE GENOMIC DNA]</scope>
    <source>
        <strain evidence="4">Se-Cadez</strain>
    </source>
</reference>
<dbReference type="CDD" id="cd11579">
    <property type="entry name" value="Glyco_tran_WbsX"/>
    <property type="match status" value="1"/>
</dbReference>
<dbReference type="InterPro" id="IPR027417">
    <property type="entry name" value="P-loop_NTPase"/>
</dbReference>
<feature type="coiled-coil region" evidence="1">
    <location>
        <begin position="255"/>
        <end position="394"/>
    </location>
</feature>
<dbReference type="InterPro" id="IPR001173">
    <property type="entry name" value="Glyco_trans_2-like"/>
</dbReference>